<dbReference type="RefSeq" id="WP_106288830.1">
    <property type="nucleotide sequence ID" value="NZ_CAWNTC010000042.1"/>
</dbReference>
<dbReference type="GO" id="GO:0036374">
    <property type="term" value="F:glutathione hydrolase activity"/>
    <property type="evidence" value="ECO:0007669"/>
    <property type="project" value="UniProtKB-UniRule"/>
</dbReference>
<organism evidence="13 14">
    <name type="scientific">Merismopedia glauca CCAP 1448/3</name>
    <dbReference type="NCBI Taxonomy" id="1296344"/>
    <lineage>
        <taxon>Bacteria</taxon>
        <taxon>Bacillati</taxon>
        <taxon>Cyanobacteriota</taxon>
        <taxon>Cyanophyceae</taxon>
        <taxon>Synechococcales</taxon>
        <taxon>Merismopediaceae</taxon>
        <taxon>Merismopedia</taxon>
    </lineage>
</organism>
<dbReference type="GO" id="GO:0006751">
    <property type="term" value="P:glutathione catabolic process"/>
    <property type="evidence" value="ECO:0007669"/>
    <property type="project" value="UniProtKB-UniRule"/>
</dbReference>
<dbReference type="Gene3D" id="3.60.20.40">
    <property type="match status" value="1"/>
</dbReference>
<evidence type="ECO:0000256" key="8">
    <source>
        <dbReference type="ARBA" id="ARBA00047417"/>
    </source>
</evidence>
<proteinExistence type="inferred from homology"/>
<keyword evidence="11" id="KW-0317">Glutathione biosynthesis</keyword>
<protein>
    <recommendedName>
        <fullName evidence="11">Glutathione hydrolase proenzyme</fullName>
        <ecNumber evidence="11">2.3.2.2</ecNumber>
        <ecNumber evidence="11">3.4.19.13</ecNumber>
    </recommendedName>
    <component>
        <recommendedName>
            <fullName evidence="11">Glutathione hydrolase large chain</fullName>
        </recommendedName>
    </component>
    <component>
        <recommendedName>
            <fullName evidence="11">Glutathione hydrolase small chain</fullName>
        </recommendedName>
    </component>
</protein>
<reference evidence="13 14" key="1">
    <citation type="submission" date="2018-02" db="EMBL/GenBank/DDBJ databases">
        <authorList>
            <person name="Cohen D.B."/>
            <person name="Kent A.D."/>
        </authorList>
    </citation>
    <scope>NUCLEOTIDE SEQUENCE [LARGE SCALE GENOMIC DNA]</scope>
    <source>
        <strain evidence="13 14">CCAP 1448/3</strain>
    </source>
</reference>
<dbReference type="Pfam" id="PF01019">
    <property type="entry name" value="G_glu_transpept"/>
    <property type="match status" value="1"/>
</dbReference>
<dbReference type="SUPFAM" id="SSF56235">
    <property type="entry name" value="N-terminal nucleophile aminohydrolases (Ntn hydrolases)"/>
    <property type="match status" value="1"/>
</dbReference>
<evidence type="ECO:0000256" key="11">
    <source>
        <dbReference type="RuleBase" id="RU368036"/>
    </source>
</evidence>
<feature type="active site" description="Nucleophile" evidence="9">
    <location>
        <position position="402"/>
    </location>
</feature>
<feature type="binding site" evidence="10">
    <location>
        <begin position="467"/>
        <end position="468"/>
    </location>
    <ligand>
        <name>L-glutamate</name>
        <dbReference type="ChEBI" id="CHEBI:29985"/>
    </ligand>
</feature>
<dbReference type="NCBIfam" id="TIGR00066">
    <property type="entry name" value="g_glut_trans"/>
    <property type="match status" value="1"/>
</dbReference>
<evidence type="ECO:0000256" key="7">
    <source>
        <dbReference type="ARBA" id="ARBA00023315"/>
    </source>
</evidence>
<dbReference type="InterPro" id="IPR043137">
    <property type="entry name" value="GGT_ssub_C"/>
</dbReference>
<feature type="chain" id="PRO_5015748550" description="Glutathione hydrolase proenzyme" evidence="12">
    <location>
        <begin position="28"/>
        <end position="583"/>
    </location>
</feature>
<name>A0A2T1C3J1_9CYAN</name>
<evidence type="ECO:0000256" key="6">
    <source>
        <dbReference type="ARBA" id="ARBA00023145"/>
    </source>
</evidence>
<keyword evidence="14" id="KW-1185">Reference proteome</keyword>
<dbReference type="PRINTS" id="PR01210">
    <property type="entry name" value="GGTRANSPTASE"/>
</dbReference>
<gene>
    <name evidence="13" type="primary">ggt</name>
    <name evidence="13" type="ORF">C7B64_11675</name>
</gene>
<evidence type="ECO:0000256" key="9">
    <source>
        <dbReference type="PIRSR" id="PIRSR600101-1"/>
    </source>
</evidence>
<dbReference type="InterPro" id="IPR043138">
    <property type="entry name" value="GGT_lsub"/>
</dbReference>
<dbReference type="AlphaFoldDB" id="A0A2T1C3J1"/>
<comment type="catalytic activity">
    <reaction evidence="8 11">
        <text>an N-terminal (5-L-glutamyl)-[peptide] + an alpha-amino acid = 5-L-glutamyl amino acid + an N-terminal L-alpha-aminoacyl-[peptide]</text>
        <dbReference type="Rhea" id="RHEA:23904"/>
        <dbReference type="Rhea" id="RHEA-COMP:9780"/>
        <dbReference type="Rhea" id="RHEA-COMP:9795"/>
        <dbReference type="ChEBI" id="CHEBI:77644"/>
        <dbReference type="ChEBI" id="CHEBI:78597"/>
        <dbReference type="ChEBI" id="CHEBI:78599"/>
        <dbReference type="ChEBI" id="CHEBI:78608"/>
        <dbReference type="EC" id="2.3.2.2"/>
    </reaction>
</comment>
<dbReference type="EMBL" id="PVWJ01000050">
    <property type="protein sequence ID" value="PSB02738.1"/>
    <property type="molecule type" value="Genomic_DNA"/>
</dbReference>
<reference evidence="13 14" key="2">
    <citation type="submission" date="2018-03" db="EMBL/GenBank/DDBJ databases">
        <title>The ancient ancestry and fast evolution of plastids.</title>
        <authorList>
            <person name="Moore K.R."/>
            <person name="Magnabosco C."/>
            <person name="Momper L."/>
            <person name="Gold D.A."/>
            <person name="Bosak T."/>
            <person name="Fournier G.P."/>
        </authorList>
    </citation>
    <scope>NUCLEOTIDE SEQUENCE [LARGE SCALE GENOMIC DNA]</scope>
    <source>
        <strain evidence="13 14">CCAP 1448/3</strain>
    </source>
</reference>
<dbReference type="Proteomes" id="UP000238762">
    <property type="component" value="Unassembled WGS sequence"/>
</dbReference>
<comment type="PTM">
    <text evidence="11">Cleaved by autocatalysis into a large and a small subunit.</text>
</comment>
<comment type="subunit">
    <text evidence="11">This enzyme consists of two polypeptide chains, which are synthesized in precursor form from a single polypeptide.</text>
</comment>
<dbReference type="GO" id="GO:0006750">
    <property type="term" value="P:glutathione biosynthetic process"/>
    <property type="evidence" value="ECO:0007669"/>
    <property type="project" value="UniProtKB-KW"/>
</dbReference>
<dbReference type="OrthoDB" id="9781342at2"/>
<dbReference type="PANTHER" id="PTHR43199">
    <property type="entry name" value="GLUTATHIONE HYDROLASE"/>
    <property type="match status" value="1"/>
</dbReference>
<feature type="binding site" evidence="10">
    <location>
        <position position="114"/>
    </location>
    <ligand>
        <name>L-glutamate</name>
        <dbReference type="ChEBI" id="CHEBI:29985"/>
    </ligand>
</feature>
<feature type="binding site" evidence="10">
    <location>
        <position position="490"/>
    </location>
    <ligand>
        <name>L-glutamate</name>
        <dbReference type="ChEBI" id="CHEBI:29985"/>
    </ligand>
</feature>
<evidence type="ECO:0000256" key="1">
    <source>
        <dbReference type="ARBA" id="ARBA00001049"/>
    </source>
</evidence>
<evidence type="ECO:0000256" key="5">
    <source>
        <dbReference type="ARBA" id="ARBA00022801"/>
    </source>
</evidence>
<dbReference type="UniPathway" id="UPA00204"/>
<dbReference type="PANTHER" id="PTHR43199:SF1">
    <property type="entry name" value="GLUTATHIONE HYDROLASE PROENZYME"/>
    <property type="match status" value="1"/>
</dbReference>
<keyword evidence="4 11" id="KW-0808">Transferase</keyword>
<keyword evidence="6 11" id="KW-0865">Zymogen</keyword>
<comment type="pathway">
    <text evidence="11">Sulfur metabolism; glutathione metabolism.</text>
</comment>
<dbReference type="InterPro" id="IPR051792">
    <property type="entry name" value="GGT_bact"/>
</dbReference>
<keyword evidence="7 11" id="KW-0012">Acyltransferase</keyword>
<comment type="similarity">
    <text evidence="3 11">Belongs to the gamma-glutamyltransferase family.</text>
</comment>
<feature type="signal peptide" evidence="12">
    <location>
        <begin position="1"/>
        <end position="27"/>
    </location>
</feature>
<comment type="caution">
    <text evidence="13">The sequence shown here is derived from an EMBL/GenBank/DDBJ whole genome shotgun (WGS) entry which is preliminary data.</text>
</comment>
<feature type="binding site" evidence="10">
    <location>
        <position position="442"/>
    </location>
    <ligand>
        <name>L-glutamate</name>
        <dbReference type="ChEBI" id="CHEBI:29985"/>
    </ligand>
</feature>
<keyword evidence="5 11" id="KW-0378">Hydrolase</keyword>
<evidence type="ECO:0000256" key="4">
    <source>
        <dbReference type="ARBA" id="ARBA00022679"/>
    </source>
</evidence>
<dbReference type="EC" id="3.4.19.13" evidence="11"/>
<evidence type="ECO:0000256" key="3">
    <source>
        <dbReference type="ARBA" id="ARBA00009381"/>
    </source>
</evidence>
<dbReference type="InterPro" id="IPR000101">
    <property type="entry name" value="GGT_peptidase"/>
</dbReference>
<comment type="catalytic activity">
    <reaction evidence="2 11">
        <text>glutathione + H2O = L-cysteinylglycine + L-glutamate</text>
        <dbReference type="Rhea" id="RHEA:28807"/>
        <dbReference type="ChEBI" id="CHEBI:15377"/>
        <dbReference type="ChEBI" id="CHEBI:29985"/>
        <dbReference type="ChEBI" id="CHEBI:57925"/>
        <dbReference type="ChEBI" id="CHEBI:61694"/>
        <dbReference type="EC" id="3.4.19.13"/>
    </reaction>
</comment>
<dbReference type="EC" id="2.3.2.2" evidence="11"/>
<dbReference type="GO" id="GO:0103068">
    <property type="term" value="F:leukotriene C4 gamma-glutamyl transferase activity"/>
    <property type="evidence" value="ECO:0007669"/>
    <property type="project" value="UniProtKB-EC"/>
</dbReference>
<sequence length="583" mass="63254">MFWQRCFQFSLLALVLSTILPSGRGMAQVETETGNRRIDRPSVRTRKYMVVAANPIAAQVGSEILKKGGTAIDAAIAVQLVLGLVEPNASGIGGGGLLVYYDAKNQQIRTYDGRETAPAAAQPNRFLDKDGKPLPFYDAVIGGKSVGVPGTIRMLEMAHKGHGKLPWRDLFQPAIRLSRRGFPIEPRLHLLLTKEQYLSRQEPARSYFYQPDGTAKPVGAILVNRPYARVLRKIAILGANGFYKGEIAEAIASTVQKAKLSGDLTTKDLASYRAIERSPVCGVYRVYKVCGMGPPSSGGLTVLQILGMLERFPINTLKPESTAAVHLFAEAGRLAYADRGVYMADADFVPVPVNELIDPEYLQSRAQLIDPKRAMKEAQPGQIPVKNSFLWGKDDALEFPSTTHIAIVDRYGNAVSMTTSIEDNFGSRLMVRGFLLNNQLTDFSFSPTTPDGKPIANRVEAKKRPRSSMSPTLVFNRNGKLVLVVGSAGGSRIINYVAKALVAVLDWKLDSQQAISLPNFGNRNGATELEAQTNITGLKTNLEGLGHLVEVVEQASGSHAILVTDEGLIGGVDPRRDGAARGD</sequence>
<evidence type="ECO:0000256" key="10">
    <source>
        <dbReference type="PIRSR" id="PIRSR600101-2"/>
    </source>
</evidence>
<comment type="catalytic activity">
    <reaction evidence="1 11">
        <text>an S-substituted glutathione + H2O = an S-substituted L-cysteinylglycine + L-glutamate</text>
        <dbReference type="Rhea" id="RHEA:59468"/>
        <dbReference type="ChEBI" id="CHEBI:15377"/>
        <dbReference type="ChEBI" id="CHEBI:29985"/>
        <dbReference type="ChEBI" id="CHEBI:90779"/>
        <dbReference type="ChEBI" id="CHEBI:143103"/>
        <dbReference type="EC" id="3.4.19.13"/>
    </reaction>
</comment>
<dbReference type="InterPro" id="IPR029055">
    <property type="entry name" value="Ntn_hydrolases_N"/>
</dbReference>
<evidence type="ECO:0000313" key="13">
    <source>
        <dbReference type="EMBL" id="PSB02738.1"/>
    </source>
</evidence>
<evidence type="ECO:0000256" key="12">
    <source>
        <dbReference type="SAM" id="SignalP"/>
    </source>
</evidence>
<evidence type="ECO:0000313" key="14">
    <source>
        <dbReference type="Proteomes" id="UP000238762"/>
    </source>
</evidence>
<accession>A0A2T1C3J1</accession>
<dbReference type="Gene3D" id="1.10.246.130">
    <property type="match status" value="1"/>
</dbReference>
<keyword evidence="12" id="KW-0732">Signal</keyword>
<evidence type="ECO:0000256" key="2">
    <source>
        <dbReference type="ARBA" id="ARBA00001089"/>
    </source>
</evidence>